<dbReference type="HOGENOM" id="CLU_096085_1_0_5"/>
<evidence type="ECO:0000313" key="4">
    <source>
        <dbReference type="Proteomes" id="UP000004318"/>
    </source>
</evidence>
<evidence type="ECO:0008006" key="5">
    <source>
        <dbReference type="Google" id="ProtNLM"/>
    </source>
</evidence>
<dbReference type="OrthoDB" id="9797912at2"/>
<sequence>MLKTKSLLSVLAIAAFSGAALAQSDDTAPADTATSETAAPADGETPETTENAAQDPAADLDTGQPESGGVGQGYVRETFGDWQLQCVRQEDTESEPCQLYQLLRGAEDNPVAEVIIEKLPEGGNVAAGATILVPFGTALAKDLRIAVDGSQGKVYRYAFCNSNACYARIGLLPADIAAFKAGNTANVTIFAYERLDEPVELTLSLSGFTAGFETLQPVTPPQ</sequence>
<feature type="signal peptide" evidence="2">
    <location>
        <begin position="1"/>
        <end position="22"/>
    </location>
</feature>
<dbReference type="STRING" id="252305.OB2597_03674"/>
<dbReference type="RefSeq" id="WP_009804985.1">
    <property type="nucleotide sequence ID" value="NZ_CH724131.1"/>
</dbReference>
<dbReference type="AlphaFoldDB" id="A3U3R8"/>
<proteinExistence type="predicted"/>
<protein>
    <recommendedName>
        <fullName evidence="5">Invasion associated family protein</fullName>
    </recommendedName>
</protein>
<dbReference type="EMBL" id="AAMO01000017">
    <property type="protein sequence ID" value="EAQ01157.1"/>
    <property type="molecule type" value="Genomic_DNA"/>
</dbReference>
<evidence type="ECO:0000256" key="2">
    <source>
        <dbReference type="SAM" id="SignalP"/>
    </source>
</evidence>
<dbReference type="InterPro" id="IPR038696">
    <property type="entry name" value="IalB_sf"/>
</dbReference>
<evidence type="ECO:0000313" key="3">
    <source>
        <dbReference type="EMBL" id="EAQ01157.1"/>
    </source>
</evidence>
<organism evidence="3 4">
    <name type="scientific">Pseudooceanicola batsensis (strain ATCC BAA-863 / DSM 15984 / KCTC 12145 / HTCC2597)</name>
    <name type="common">Oceanicola batsensis</name>
    <dbReference type="NCBI Taxonomy" id="252305"/>
    <lineage>
        <taxon>Bacteria</taxon>
        <taxon>Pseudomonadati</taxon>
        <taxon>Pseudomonadota</taxon>
        <taxon>Alphaproteobacteria</taxon>
        <taxon>Rhodobacterales</taxon>
        <taxon>Paracoccaceae</taxon>
        <taxon>Pseudooceanicola</taxon>
    </lineage>
</organism>
<keyword evidence="2" id="KW-0732">Signal</keyword>
<gene>
    <name evidence="3" type="ORF">OB2597_03674</name>
</gene>
<keyword evidence="4" id="KW-1185">Reference proteome</keyword>
<comment type="caution">
    <text evidence="3">The sequence shown here is derived from an EMBL/GenBank/DDBJ whole genome shotgun (WGS) entry which is preliminary data.</text>
</comment>
<dbReference type="Pfam" id="PF06776">
    <property type="entry name" value="IalB"/>
    <property type="match status" value="1"/>
</dbReference>
<accession>A3U3R8</accession>
<dbReference type="Proteomes" id="UP000004318">
    <property type="component" value="Unassembled WGS sequence"/>
</dbReference>
<dbReference type="Gene3D" id="2.60.40.1880">
    <property type="entry name" value="Invasion associated locus B (IalB) protein"/>
    <property type="match status" value="1"/>
</dbReference>
<name>A3U3R8_PSEBH</name>
<dbReference type="eggNOG" id="COG5342">
    <property type="taxonomic scope" value="Bacteria"/>
</dbReference>
<feature type="chain" id="PRO_5002658945" description="Invasion associated family protein" evidence="2">
    <location>
        <begin position="23"/>
        <end position="222"/>
    </location>
</feature>
<dbReference type="InterPro" id="IPR010642">
    <property type="entry name" value="Invasion_prot_B"/>
</dbReference>
<evidence type="ECO:0000256" key="1">
    <source>
        <dbReference type="SAM" id="MobiDB-lite"/>
    </source>
</evidence>
<feature type="region of interest" description="Disordered" evidence="1">
    <location>
        <begin position="21"/>
        <end position="72"/>
    </location>
</feature>
<reference evidence="3 4" key="1">
    <citation type="journal article" date="2010" name="J. Bacteriol.">
        <title>Genome sequences of Oceanicola granulosus HTCC2516(T) and Oceanicola batsensis HTCC2597(TDelta).</title>
        <authorList>
            <person name="Thrash J.C."/>
            <person name="Cho J.C."/>
            <person name="Vergin K.L."/>
            <person name="Giovannoni S.J."/>
        </authorList>
    </citation>
    <scope>NUCLEOTIDE SEQUENCE [LARGE SCALE GENOMIC DNA]</scope>
    <source>
        <strain evidence="4">ATCC BAA-863 / DSM 15984 / KCTC 12145 / HTCC2597</strain>
    </source>
</reference>